<dbReference type="SUPFAM" id="SSF53335">
    <property type="entry name" value="S-adenosyl-L-methionine-dependent methyltransferases"/>
    <property type="match status" value="1"/>
</dbReference>
<dbReference type="InterPro" id="IPR001525">
    <property type="entry name" value="C5_MeTfrase"/>
</dbReference>
<dbReference type="GO" id="GO:0005634">
    <property type="term" value="C:nucleus"/>
    <property type="evidence" value="ECO:0007669"/>
    <property type="project" value="TreeGrafter"/>
</dbReference>
<dbReference type="GO" id="GO:0005524">
    <property type="term" value="F:ATP binding"/>
    <property type="evidence" value="ECO:0007669"/>
    <property type="project" value="UniProtKB-KW"/>
</dbReference>
<evidence type="ECO:0000256" key="1">
    <source>
        <dbReference type="ARBA" id="ARBA00022603"/>
    </source>
</evidence>
<dbReference type="PROSITE" id="PS00518">
    <property type="entry name" value="ZF_RING_1"/>
    <property type="match status" value="1"/>
</dbReference>
<evidence type="ECO:0000259" key="10">
    <source>
        <dbReference type="PROSITE" id="PS51194"/>
    </source>
</evidence>
<dbReference type="Gene3D" id="3.40.50.300">
    <property type="entry name" value="P-loop containing nucleotide triphosphate hydrolases"/>
    <property type="match status" value="2"/>
</dbReference>
<feature type="compositionally biased region" description="Basic and acidic residues" evidence="9">
    <location>
        <begin position="1290"/>
        <end position="1300"/>
    </location>
</feature>
<dbReference type="GO" id="GO:0008270">
    <property type="term" value="F:zinc ion binding"/>
    <property type="evidence" value="ECO:0007669"/>
    <property type="project" value="UniProtKB-KW"/>
</dbReference>
<evidence type="ECO:0000256" key="3">
    <source>
        <dbReference type="ARBA" id="ARBA00022723"/>
    </source>
</evidence>
<evidence type="ECO:0000256" key="8">
    <source>
        <dbReference type="ARBA" id="ARBA00022840"/>
    </source>
</evidence>
<evidence type="ECO:0000256" key="7">
    <source>
        <dbReference type="ARBA" id="ARBA00022833"/>
    </source>
</evidence>
<dbReference type="GO" id="GO:0016787">
    <property type="term" value="F:hydrolase activity"/>
    <property type="evidence" value="ECO:0007669"/>
    <property type="project" value="UniProtKB-KW"/>
</dbReference>
<keyword evidence="8" id="KW-0067">ATP-binding</keyword>
<evidence type="ECO:0000256" key="4">
    <source>
        <dbReference type="ARBA" id="ARBA00022741"/>
    </source>
</evidence>
<dbReference type="Pfam" id="PF00176">
    <property type="entry name" value="SNF2-rel_dom"/>
    <property type="match status" value="1"/>
</dbReference>
<keyword evidence="12" id="KW-1185">Reference proteome</keyword>
<evidence type="ECO:0000313" key="12">
    <source>
        <dbReference type="Proteomes" id="UP000030641"/>
    </source>
</evidence>
<dbReference type="PANTHER" id="PTHR45626">
    <property type="entry name" value="TRANSCRIPTION TERMINATION FACTOR 2-RELATED"/>
    <property type="match status" value="1"/>
</dbReference>
<dbReference type="CDD" id="cd18793">
    <property type="entry name" value="SF2_C_SNF"/>
    <property type="match status" value="1"/>
</dbReference>
<dbReference type="InterPro" id="IPR050628">
    <property type="entry name" value="SNF2_RAD54_helicase_TF"/>
</dbReference>
<protein>
    <recommendedName>
        <fullName evidence="10">Helicase C-terminal domain-containing protein</fullName>
    </recommendedName>
</protein>
<dbReference type="SUPFAM" id="SSF52540">
    <property type="entry name" value="P-loop containing nucleoside triphosphate hydrolases"/>
    <property type="match status" value="2"/>
</dbReference>
<dbReference type="InterPro" id="IPR014001">
    <property type="entry name" value="Helicase_ATP-bd"/>
</dbReference>
<keyword evidence="6" id="KW-0378">Hydrolase</keyword>
<feature type="compositionally biased region" description="Basic residues" evidence="9">
    <location>
        <begin position="1586"/>
        <end position="1604"/>
    </location>
</feature>
<dbReference type="Pfam" id="PF00145">
    <property type="entry name" value="DNA_methylase"/>
    <property type="match status" value="1"/>
</dbReference>
<dbReference type="InterPro" id="IPR000330">
    <property type="entry name" value="SNF2_N"/>
</dbReference>
<feature type="compositionally biased region" description="Basic residues" evidence="9">
    <location>
        <begin position="1277"/>
        <end position="1288"/>
    </location>
</feature>
<proteinExistence type="predicted"/>
<feature type="compositionally biased region" description="Basic and acidic residues" evidence="9">
    <location>
        <begin position="1605"/>
        <end position="1618"/>
    </location>
</feature>
<dbReference type="Pfam" id="PF00271">
    <property type="entry name" value="Helicase_C"/>
    <property type="match status" value="1"/>
</dbReference>
<dbReference type="GO" id="GO:0006281">
    <property type="term" value="P:DNA repair"/>
    <property type="evidence" value="ECO:0007669"/>
    <property type="project" value="TreeGrafter"/>
</dbReference>
<dbReference type="GeneID" id="25369533"/>
<keyword evidence="4" id="KW-0547">Nucleotide-binding</keyword>
<dbReference type="PANTHER" id="PTHR45626:SF26">
    <property type="entry name" value="FAMILY HELICASE, PUTATIVE (AFU_ORTHOLOGUE AFUA_2G09120)-RELATED"/>
    <property type="match status" value="1"/>
</dbReference>
<dbReference type="PROSITE" id="PS51194">
    <property type="entry name" value="HELICASE_CTER"/>
    <property type="match status" value="1"/>
</dbReference>
<feature type="region of interest" description="Disordered" evidence="9">
    <location>
        <begin position="1277"/>
        <end position="1300"/>
    </location>
</feature>
<dbReference type="GO" id="GO:0008094">
    <property type="term" value="F:ATP-dependent activity, acting on DNA"/>
    <property type="evidence" value="ECO:0007669"/>
    <property type="project" value="TreeGrafter"/>
</dbReference>
<dbReference type="Proteomes" id="UP000030641">
    <property type="component" value="Unassembled WGS sequence"/>
</dbReference>
<dbReference type="Gene3D" id="3.40.50.150">
    <property type="entry name" value="Vaccinia Virus protein VP39"/>
    <property type="match status" value="1"/>
</dbReference>
<dbReference type="InterPro" id="IPR027417">
    <property type="entry name" value="P-loop_NTPase"/>
</dbReference>
<dbReference type="InterPro" id="IPR029063">
    <property type="entry name" value="SAM-dependent_MTases_sf"/>
</dbReference>
<evidence type="ECO:0000256" key="5">
    <source>
        <dbReference type="ARBA" id="ARBA00022771"/>
    </source>
</evidence>
<dbReference type="GO" id="GO:0032259">
    <property type="term" value="P:methylation"/>
    <property type="evidence" value="ECO:0007669"/>
    <property type="project" value="UniProtKB-KW"/>
</dbReference>
<dbReference type="EMBL" id="KL584750">
    <property type="protein sequence ID" value="KEQ99668.1"/>
    <property type="molecule type" value="Genomic_DNA"/>
</dbReference>
<dbReference type="HOGENOM" id="CLU_000796_0_0_1"/>
<dbReference type="OMA" id="SMIPYIT"/>
<sequence>MHTLDDVLKHLGSRRLRVATMCSGTESPILAMHMINAALKSQGPSELLFDHLFSAEIVAWKQAYIERCFHPPIIFRDITEITNAEHDLATTAYGGLAKIPGNIDILIAGTACVDFSKLNNKQKQLNESGESGDTFNAVLKYAERYHPRILILENVHGAPWNDMLAAYENIGYVSAGVLVDTKNFYLPQTRQRGYMVCYRFEDLQKAYRDPGAVKDEFYNRMQDFRRQASSPVSSFLLPSDDPIVVRAKSLLARQSSLDGPIREHDWALCEIRHIRYRREHDLGVDRPLTQWQESGTLNLPEYANKSWFRKQVERVWDFVDMSMLRKAHHSDYDVQYKTRIWDVSQNIDRFVDTVPFGIAPCLTPSGNFYVTDRGGPLANVETLILQGLPLHMISFTTETEKNIQDLAGNAMSTPVVGSAIASALISAFKILEKGHSGPQEAQEAAFKSKIERLELVDRSQATLLTPISLQNLLDNANKSASKCVCEGQLELTQKSIQECGECGHISCIQCGVKPTHEYQAPSTHARIHPQTFVQSWRSKLPMVLRLHLELHVATLRAHMETTLHESEKVVDKYIEAVNNTIKDPLTFSRFRRGASWVASYDSRFARLDLVLDPDKPEWKLYTKAGDALWGESELHSLRDFFKEPIAKCAVTHDAFYGSDWSWRVYENPSTKLTIEGKGLEVPSWAARLGIPAKTNERVYPELVVASEEKSYEGIVGIYKLLRKCGTACESLYKREQSVNASNMFLFLDPTRIGRPEFDCFVFAFDPSKLEYDQIREVVARVDAVWRPEDVVKQNGMQVEVALNGTWIKKSLVSLRPLDLKSQFSITRQSVVNNDCQVAKTAASLTLELPFSNVNEKFKGHHQVQPDDKIFFDTFGWALEPLRGDVYLPGDRGISGDLECKECAPQLPQIRWHLTTFKAKYELHAHEDQQSASKYETNVKARPSAFVMECNIDGRSFTTTISLNVLTLCQRAVGKLFRLTTSPHHSVCWNLNTQWSDQPVAKPPSFILHSNVDGEPYTAKALKDIELFPKQQRSLSWMLKQEEEAGQVFTIEEFEEAMLPYLGWRLEAKASSKVHVRGGILADHAGFGKTITSLALINMEWERERTASNIIQKMSNLPNDNPEQVMPEKLAATLVVCPPTLVKQWAEEADKHLSDPLASSIIKIRTFADLKKLSMRDFRDARIIIVNDNVIQSEKCQAYYQRLAAFAAMPEYVTNGSRATQDWLQKASSRVPAHLKIFEEQGADFLSHHLDELYDKTEDDPVYTKFAEQSKRLKGIKYTKAKQKGHQQRQTKAESKDEQELKKQASQRYKFKKADLTKCVLFEMFHFNRLIVDEFSYLGGKELIVYCNIKADKRWALSATPQLKDTFDVSSMARLLGINLPIGANAPGLLSSANLATLRKDMTNVEEFETFRELPSTLIQQQVYALSQKFLDTFVRRNVMSAGELAYQDHMVPIKLFADHRLAYTDLSRQLNEQDMRIKRGDSKGRLSCVPKATNAEEALARTAATYHANTLETKTGLKALVKQCATKLEDAGNTLRDGLTICRKYEESTGQDLFKPWVKNVLENNTFKDRSIALNIVSLYDGSGHTGKKRKRKQVKKKAPKKEKKTAAEKKREAEEKKELINQHSKAVGYAKAYASAQKTLRFVESAAKYVADAESTRCGGAQCESGHVKSENLALSAACGHVICKACYESSRDELGTCPCAGCSAVILSYHLLHLNKLGESRASKYGKRAEQLIDILNKVEENDDQAILFVQSDDLIEEASNILKAADISHHITKSSSSKNSARNVDNAEAIGRFQNDKGEKKKTVLLLNSLDVSAAGTNLTNANHVIFFSPLPALTQYEYESQMAQGIGRVRRPGQNKSIHVYRIIALDTIDVDVLEQRERGTRVLYDQQDTDASEMQVVGRDFEGAVGGELQKPDKMQLIRDKDGRIKLVPRTMLLHRAIEDGEDHIYEGGNRILGYEKFNSLIKFSRHYTDEDD</sequence>
<dbReference type="RefSeq" id="XP_013348283.1">
    <property type="nucleotide sequence ID" value="XM_013492829.1"/>
</dbReference>
<dbReference type="SMART" id="SM00487">
    <property type="entry name" value="DEXDc"/>
    <property type="match status" value="1"/>
</dbReference>
<keyword evidence="1" id="KW-0489">Methyltransferase</keyword>
<dbReference type="OrthoDB" id="423221at2759"/>
<dbReference type="GO" id="GO:0008168">
    <property type="term" value="F:methyltransferase activity"/>
    <property type="evidence" value="ECO:0007669"/>
    <property type="project" value="UniProtKB-KW"/>
</dbReference>
<evidence type="ECO:0000256" key="6">
    <source>
        <dbReference type="ARBA" id="ARBA00022801"/>
    </source>
</evidence>
<keyword evidence="7" id="KW-0862">Zinc</keyword>
<evidence type="ECO:0000256" key="2">
    <source>
        <dbReference type="ARBA" id="ARBA00022679"/>
    </source>
</evidence>
<dbReference type="InterPro" id="IPR049730">
    <property type="entry name" value="SNF2/RAD54-like_C"/>
</dbReference>
<reference evidence="11 12" key="1">
    <citation type="journal article" date="2014" name="BMC Genomics">
        <title>Genome sequencing of four Aureobasidium pullulans varieties: biotechnological potential, stress tolerance, and description of new species.</title>
        <authorList>
            <person name="Gostin Ar C."/>
            <person name="Ohm R.A."/>
            <person name="Kogej T."/>
            <person name="Sonjak S."/>
            <person name="Turk M."/>
            <person name="Zajc J."/>
            <person name="Zalar P."/>
            <person name="Grube M."/>
            <person name="Sun H."/>
            <person name="Han J."/>
            <person name="Sharma A."/>
            <person name="Chiniquy J."/>
            <person name="Ngan C.Y."/>
            <person name="Lipzen A."/>
            <person name="Barry K."/>
            <person name="Grigoriev I.V."/>
            <person name="Gunde-Cimerman N."/>
        </authorList>
    </citation>
    <scope>NUCLEOTIDE SEQUENCE [LARGE SCALE GENOMIC DNA]</scope>
    <source>
        <strain evidence="11 12">EXF-2481</strain>
    </source>
</reference>
<dbReference type="InterPro" id="IPR001650">
    <property type="entry name" value="Helicase_C-like"/>
</dbReference>
<keyword evidence="2" id="KW-0808">Transferase</keyword>
<keyword evidence="3" id="KW-0479">Metal-binding</keyword>
<evidence type="ECO:0000313" key="11">
    <source>
        <dbReference type="EMBL" id="KEQ99668.1"/>
    </source>
</evidence>
<accession>A0A074YPG7</accession>
<dbReference type="InterPro" id="IPR017907">
    <property type="entry name" value="Znf_RING_CS"/>
</dbReference>
<dbReference type="InParanoid" id="A0A074YPG7"/>
<keyword evidence="5" id="KW-0863">Zinc-finger</keyword>
<organism evidence="11 12">
    <name type="scientific">Aureobasidium subglaciale (strain EXF-2481)</name>
    <name type="common">Aureobasidium pullulans var. subglaciale</name>
    <dbReference type="NCBI Taxonomy" id="1043005"/>
    <lineage>
        <taxon>Eukaryota</taxon>
        <taxon>Fungi</taxon>
        <taxon>Dikarya</taxon>
        <taxon>Ascomycota</taxon>
        <taxon>Pezizomycotina</taxon>
        <taxon>Dothideomycetes</taxon>
        <taxon>Dothideomycetidae</taxon>
        <taxon>Dothideales</taxon>
        <taxon>Saccotheciaceae</taxon>
        <taxon>Aureobasidium</taxon>
    </lineage>
</organism>
<feature type="region of interest" description="Disordered" evidence="9">
    <location>
        <begin position="1583"/>
        <end position="1618"/>
    </location>
</feature>
<feature type="domain" description="Helicase C-terminal" evidence="10">
    <location>
        <begin position="1733"/>
        <end position="1907"/>
    </location>
</feature>
<gene>
    <name evidence="11" type="ORF">AUEXF2481DRAFT_61854</name>
</gene>
<evidence type="ECO:0000256" key="9">
    <source>
        <dbReference type="SAM" id="MobiDB-lite"/>
    </source>
</evidence>
<name>A0A074YPG7_AURSE</name>
<dbReference type="STRING" id="1043005.A0A074YPG7"/>